<gene>
    <name evidence="7" type="ORF">M011DRAFT_238189</name>
</gene>
<evidence type="ECO:0008006" key="9">
    <source>
        <dbReference type="Google" id="ProtNLM"/>
    </source>
</evidence>
<dbReference type="InterPro" id="IPR004911">
    <property type="entry name" value="Interferon-induced_GILT"/>
</dbReference>
<dbReference type="AlphaFoldDB" id="A0A6A6VM86"/>
<comment type="subcellular location">
    <subcellularLocation>
        <location evidence="1">Secreted</location>
    </subcellularLocation>
</comment>
<dbReference type="GO" id="GO:0005576">
    <property type="term" value="C:extracellular region"/>
    <property type="evidence" value="ECO:0007669"/>
    <property type="project" value="UniProtKB-SubCell"/>
</dbReference>
<reference evidence="7" key="1">
    <citation type="journal article" date="2020" name="Stud. Mycol.">
        <title>101 Dothideomycetes genomes: a test case for predicting lifestyles and emergence of pathogens.</title>
        <authorList>
            <person name="Haridas S."/>
            <person name="Albert R."/>
            <person name="Binder M."/>
            <person name="Bloem J."/>
            <person name="Labutti K."/>
            <person name="Salamov A."/>
            <person name="Andreopoulos B."/>
            <person name="Baker S."/>
            <person name="Barry K."/>
            <person name="Bills G."/>
            <person name="Bluhm B."/>
            <person name="Cannon C."/>
            <person name="Castanera R."/>
            <person name="Culley D."/>
            <person name="Daum C."/>
            <person name="Ezra D."/>
            <person name="Gonzalez J."/>
            <person name="Henrissat B."/>
            <person name="Kuo A."/>
            <person name="Liang C."/>
            <person name="Lipzen A."/>
            <person name="Lutzoni F."/>
            <person name="Magnuson J."/>
            <person name="Mondo S."/>
            <person name="Nolan M."/>
            <person name="Ohm R."/>
            <person name="Pangilinan J."/>
            <person name="Park H.-J."/>
            <person name="Ramirez L."/>
            <person name="Alfaro M."/>
            <person name="Sun H."/>
            <person name="Tritt A."/>
            <person name="Yoshinaga Y."/>
            <person name="Zwiers L.-H."/>
            <person name="Turgeon B."/>
            <person name="Goodwin S."/>
            <person name="Spatafora J."/>
            <person name="Crous P."/>
            <person name="Grigoriev I."/>
        </authorList>
    </citation>
    <scope>NUCLEOTIDE SEQUENCE</scope>
    <source>
        <strain evidence="7">CBS 119925</strain>
    </source>
</reference>
<keyword evidence="4" id="KW-0732">Signal</keyword>
<evidence type="ECO:0000313" key="8">
    <source>
        <dbReference type="Proteomes" id="UP000799440"/>
    </source>
</evidence>
<evidence type="ECO:0000256" key="4">
    <source>
        <dbReference type="ARBA" id="ARBA00022729"/>
    </source>
</evidence>
<dbReference type="Pfam" id="PF03227">
    <property type="entry name" value="GILT"/>
    <property type="match status" value="1"/>
</dbReference>
<sequence>MDDSKAPLLPQTEHGSETHESVSRPKKRLNCFHAAAFAFVAGLFLFGAHSHCSRPHHSDERRLETKVPLEIHIMSKCPDTRDCLQKLVVPTMEEVSDKVDFRISYIGTANNKDEGVHCKHGQTECLGNILELCAAHEYPDPKHYLGFTMCLSRNYQQIPKKELAEDCALEHGISFDRLNNCMSRDDGAFGMDLLRNSVKRSADLHATTSCTVRLNGKTRCVYNGGKFEDCEGGSKPEDLVRDINKLYK</sequence>
<dbReference type="PANTHER" id="PTHR13234:SF8">
    <property type="entry name" value="GAMMA-INTERFERON-INDUCIBLE LYSOSOMAL THIOL REDUCTASE"/>
    <property type="match status" value="1"/>
</dbReference>
<protein>
    <recommendedName>
        <fullName evidence="9">Gamma interferon inducible lysosomal thiol reductase</fullName>
    </recommendedName>
</protein>
<evidence type="ECO:0000256" key="3">
    <source>
        <dbReference type="ARBA" id="ARBA00022525"/>
    </source>
</evidence>
<proteinExistence type="inferred from homology"/>
<evidence type="ECO:0000313" key="7">
    <source>
        <dbReference type="EMBL" id="KAF2750331.1"/>
    </source>
</evidence>
<organism evidence="7 8">
    <name type="scientific">Sporormia fimetaria CBS 119925</name>
    <dbReference type="NCBI Taxonomy" id="1340428"/>
    <lineage>
        <taxon>Eukaryota</taxon>
        <taxon>Fungi</taxon>
        <taxon>Dikarya</taxon>
        <taxon>Ascomycota</taxon>
        <taxon>Pezizomycotina</taxon>
        <taxon>Dothideomycetes</taxon>
        <taxon>Pleosporomycetidae</taxon>
        <taxon>Pleosporales</taxon>
        <taxon>Sporormiaceae</taxon>
        <taxon>Sporormia</taxon>
    </lineage>
</organism>
<dbReference type="PANTHER" id="PTHR13234">
    <property type="entry name" value="GAMMA-INTERFERON INDUCIBLE LYSOSOMAL THIOL REDUCTASE GILT"/>
    <property type="match status" value="1"/>
</dbReference>
<dbReference type="EMBL" id="MU006564">
    <property type="protein sequence ID" value="KAF2750331.1"/>
    <property type="molecule type" value="Genomic_DNA"/>
</dbReference>
<evidence type="ECO:0000256" key="2">
    <source>
        <dbReference type="ARBA" id="ARBA00005679"/>
    </source>
</evidence>
<dbReference type="OrthoDB" id="958254at2759"/>
<dbReference type="Proteomes" id="UP000799440">
    <property type="component" value="Unassembled WGS sequence"/>
</dbReference>
<comment type="similarity">
    <text evidence="2">Belongs to the GILT family.</text>
</comment>
<feature type="compositionally biased region" description="Basic and acidic residues" evidence="6">
    <location>
        <begin position="14"/>
        <end position="23"/>
    </location>
</feature>
<keyword evidence="5" id="KW-0325">Glycoprotein</keyword>
<feature type="region of interest" description="Disordered" evidence="6">
    <location>
        <begin position="1"/>
        <end position="23"/>
    </location>
</feature>
<evidence type="ECO:0000256" key="1">
    <source>
        <dbReference type="ARBA" id="ARBA00004613"/>
    </source>
</evidence>
<evidence type="ECO:0000256" key="6">
    <source>
        <dbReference type="SAM" id="MobiDB-lite"/>
    </source>
</evidence>
<name>A0A6A6VM86_9PLEO</name>
<keyword evidence="8" id="KW-1185">Reference proteome</keyword>
<evidence type="ECO:0000256" key="5">
    <source>
        <dbReference type="ARBA" id="ARBA00023180"/>
    </source>
</evidence>
<keyword evidence="3" id="KW-0964">Secreted</keyword>
<accession>A0A6A6VM86</accession>
<dbReference type="GO" id="GO:0016671">
    <property type="term" value="F:oxidoreductase activity, acting on a sulfur group of donors, disulfide as acceptor"/>
    <property type="evidence" value="ECO:0007669"/>
    <property type="project" value="InterPro"/>
</dbReference>